<dbReference type="Gene3D" id="3.40.720.10">
    <property type="entry name" value="Alkaline Phosphatase, subunit A"/>
    <property type="match status" value="1"/>
</dbReference>
<dbReference type="InterPro" id="IPR050738">
    <property type="entry name" value="Sulfatase"/>
</dbReference>
<dbReference type="InterPro" id="IPR000917">
    <property type="entry name" value="Sulfatase_N"/>
</dbReference>
<sequence>MSVLAPMTAGSVENVYVFVCDALRRDELPESVADLGVTVPTLANALCTPQSMPTILTGLYPPNHGVDWFDEVLSPDVPTLFDADTGDSNGLSVGYDELVWKGSSVRNVLDDPPRVDLSSVDPPFVAVEHDHGGHTPYPGDMERTTADLLGRIGDTDELRRRYREGVAASVERFHDRMAVLDDRGLLDETLVLFTSDHGELLGEHGGFVGHQLPVAPEVVHVPTVAIHEGLPAGERRSKHVSHVDFVPTIADALTTDTGLPTEAMDGVSLFSDLPRTRLTYTHALVRATPKFRGSMLDPIYDAPSVWSLSGGRVVGKTGPVRRSALIWYEALRSNYTAAFNADRNPVGRLVRSARVYGPRTQTFGTPEFSRSEATELIETVRSGDVSARKTDIDEETRRDLEDLGYV</sequence>
<dbReference type="Proteomes" id="UP001596201">
    <property type="component" value="Unassembled WGS sequence"/>
</dbReference>
<gene>
    <name evidence="3" type="ORF">ACFPJ5_06060</name>
</gene>
<dbReference type="PANTHER" id="PTHR42693:SF33">
    <property type="entry name" value="ARYLSULFATASE"/>
    <property type="match status" value="1"/>
</dbReference>
<accession>A0ABD5R9T3</accession>
<evidence type="ECO:0000256" key="1">
    <source>
        <dbReference type="ARBA" id="ARBA00008779"/>
    </source>
</evidence>
<dbReference type="EMBL" id="JBHSKX010000001">
    <property type="protein sequence ID" value="MFC5366498.1"/>
    <property type="molecule type" value="Genomic_DNA"/>
</dbReference>
<comment type="similarity">
    <text evidence="1">Belongs to the sulfatase family.</text>
</comment>
<dbReference type="RefSeq" id="WP_227228159.1">
    <property type="nucleotide sequence ID" value="NZ_JAJCVJ010000001.1"/>
</dbReference>
<dbReference type="Pfam" id="PF00884">
    <property type="entry name" value="Sulfatase"/>
    <property type="match status" value="1"/>
</dbReference>
<dbReference type="SUPFAM" id="SSF53649">
    <property type="entry name" value="Alkaline phosphatase-like"/>
    <property type="match status" value="1"/>
</dbReference>
<name>A0ABD5R9T3_9EURY</name>
<organism evidence="3 4">
    <name type="scientific">Salinirubrum litoreum</name>
    <dbReference type="NCBI Taxonomy" id="1126234"/>
    <lineage>
        <taxon>Archaea</taxon>
        <taxon>Methanobacteriati</taxon>
        <taxon>Methanobacteriota</taxon>
        <taxon>Stenosarchaea group</taxon>
        <taxon>Halobacteria</taxon>
        <taxon>Halobacteriales</taxon>
        <taxon>Haloferacaceae</taxon>
        <taxon>Salinirubrum</taxon>
    </lineage>
</organism>
<evidence type="ECO:0000313" key="4">
    <source>
        <dbReference type="Proteomes" id="UP001596201"/>
    </source>
</evidence>
<feature type="domain" description="Sulfatase N-terminal" evidence="2">
    <location>
        <begin position="117"/>
        <end position="253"/>
    </location>
</feature>
<protein>
    <submittedName>
        <fullName evidence="3">Sulfatase-like hydrolase/transferase</fullName>
    </submittedName>
</protein>
<evidence type="ECO:0000313" key="3">
    <source>
        <dbReference type="EMBL" id="MFC5366498.1"/>
    </source>
</evidence>
<dbReference type="PANTHER" id="PTHR42693">
    <property type="entry name" value="ARYLSULFATASE FAMILY MEMBER"/>
    <property type="match status" value="1"/>
</dbReference>
<dbReference type="InterPro" id="IPR017850">
    <property type="entry name" value="Alkaline_phosphatase_core_sf"/>
</dbReference>
<comment type="caution">
    <text evidence="3">The sequence shown here is derived from an EMBL/GenBank/DDBJ whole genome shotgun (WGS) entry which is preliminary data.</text>
</comment>
<reference evidence="3 4" key="1">
    <citation type="journal article" date="2019" name="Int. J. Syst. Evol. Microbiol.">
        <title>The Global Catalogue of Microorganisms (GCM) 10K type strain sequencing project: providing services to taxonomists for standard genome sequencing and annotation.</title>
        <authorList>
            <consortium name="The Broad Institute Genomics Platform"/>
            <consortium name="The Broad Institute Genome Sequencing Center for Infectious Disease"/>
            <person name="Wu L."/>
            <person name="Ma J."/>
        </authorList>
    </citation>
    <scope>NUCLEOTIDE SEQUENCE [LARGE SCALE GENOMIC DNA]</scope>
    <source>
        <strain evidence="3 4">CGMCC 1.12237</strain>
    </source>
</reference>
<evidence type="ECO:0000259" key="2">
    <source>
        <dbReference type="Pfam" id="PF00884"/>
    </source>
</evidence>
<dbReference type="AlphaFoldDB" id="A0ABD5R9T3"/>
<proteinExistence type="inferred from homology"/>
<keyword evidence="4" id="KW-1185">Reference proteome</keyword>